<evidence type="ECO:0000313" key="2">
    <source>
        <dbReference type="Proteomes" id="UP000224634"/>
    </source>
</evidence>
<dbReference type="Proteomes" id="UP000224634">
    <property type="component" value="Unassembled WGS sequence"/>
</dbReference>
<sequence>MITPTQILMVIATKKLRKAEVPAQDSQNETFFCIVMLFLAYMPSLPEIYLGTTCSESEPCKAGCCNKYGNCGFGLDFCDKDACISACDAKSECGISAEAAAKLAVTRLRGRED</sequence>
<name>A0A2B7WQD6_POLH7</name>
<dbReference type="AlphaFoldDB" id="A0A2B7WQD6"/>
<dbReference type="OrthoDB" id="4359669at2759"/>
<evidence type="ECO:0000313" key="1">
    <source>
        <dbReference type="EMBL" id="PGG98707.1"/>
    </source>
</evidence>
<proteinExistence type="predicted"/>
<dbReference type="EMBL" id="PDNA01000287">
    <property type="protein sequence ID" value="PGG98707.1"/>
    <property type="molecule type" value="Genomic_DNA"/>
</dbReference>
<dbReference type="STRING" id="1447883.A0A2B7WQD6"/>
<comment type="caution">
    <text evidence="1">The sequence shown here is derived from an EMBL/GenBank/DDBJ whole genome shotgun (WGS) entry which is preliminary data.</text>
</comment>
<accession>A0A2B7WQD6</accession>
<protein>
    <recommendedName>
        <fullName evidence="3">Chitin-binding type-1 domain-containing protein</fullName>
    </recommendedName>
</protein>
<reference evidence="1 2" key="1">
    <citation type="submission" date="2017-10" db="EMBL/GenBank/DDBJ databases">
        <title>Comparative genomics in systemic dimorphic fungi from Ajellomycetaceae.</title>
        <authorList>
            <person name="Munoz J.F."/>
            <person name="Mcewen J.G."/>
            <person name="Clay O.K."/>
            <person name="Cuomo C.A."/>
        </authorList>
    </citation>
    <scope>NUCLEOTIDE SEQUENCE [LARGE SCALE GENOMIC DNA]</scope>
    <source>
        <strain evidence="1 2">UAMH7299</strain>
    </source>
</reference>
<organism evidence="1 2">
    <name type="scientific">Polytolypa hystricis (strain UAMH7299)</name>
    <dbReference type="NCBI Taxonomy" id="1447883"/>
    <lineage>
        <taxon>Eukaryota</taxon>
        <taxon>Fungi</taxon>
        <taxon>Dikarya</taxon>
        <taxon>Ascomycota</taxon>
        <taxon>Pezizomycotina</taxon>
        <taxon>Eurotiomycetes</taxon>
        <taxon>Eurotiomycetidae</taxon>
        <taxon>Onygenales</taxon>
        <taxon>Onygenales incertae sedis</taxon>
        <taxon>Polytolypa</taxon>
    </lineage>
</organism>
<keyword evidence="2" id="KW-1185">Reference proteome</keyword>
<evidence type="ECO:0008006" key="3">
    <source>
        <dbReference type="Google" id="ProtNLM"/>
    </source>
</evidence>
<gene>
    <name evidence="1" type="ORF">AJ80_09480</name>
</gene>